<protein>
    <submittedName>
        <fullName evidence="2">Nucleotidyltransferase domain-containing protein</fullName>
    </submittedName>
</protein>
<reference evidence="3" key="1">
    <citation type="journal article" date="2019" name="Int. J. Syst. Evol. Microbiol.">
        <title>The Global Catalogue of Microorganisms (GCM) 10K type strain sequencing project: providing services to taxonomists for standard genome sequencing and annotation.</title>
        <authorList>
            <consortium name="The Broad Institute Genomics Platform"/>
            <consortium name="The Broad Institute Genome Sequencing Center for Infectious Disease"/>
            <person name="Wu L."/>
            <person name="Ma J."/>
        </authorList>
    </citation>
    <scope>NUCLEOTIDE SEQUENCE [LARGE SCALE GENOMIC DNA]</scope>
    <source>
        <strain evidence="3">CCUG 56607</strain>
    </source>
</reference>
<accession>A0ABW3L4Z0</accession>
<dbReference type="EMBL" id="JBHTKL010000006">
    <property type="protein sequence ID" value="MFD1020837.1"/>
    <property type="molecule type" value="Genomic_DNA"/>
</dbReference>
<proteinExistence type="predicted"/>
<dbReference type="SUPFAM" id="SSF81301">
    <property type="entry name" value="Nucleotidyltransferase"/>
    <property type="match status" value="1"/>
</dbReference>
<sequence length="204" mass="24188">MEQLLVEIKDYLIESYDCHTIILYGSYSSGDYTEESDIDLLCFAERTAEKNDVAYFNGKQLDVWVYGSEKLKQPDQFLRVNGGKVLLDQKGLAGEFLHEVEQLYQKGPVQMPEEEKSFLKSWLWKMYRRSQKGDLEGNYRLHWMLKDALELYFEFKGEWFRGPKKSFLWLEEHDSEAYERFATVYQPGAGEEEVEALLRYLERL</sequence>
<dbReference type="CDD" id="cd05403">
    <property type="entry name" value="NT_KNTase_like"/>
    <property type="match status" value="1"/>
</dbReference>
<dbReference type="InterPro" id="IPR043519">
    <property type="entry name" value="NT_sf"/>
</dbReference>
<evidence type="ECO:0000313" key="3">
    <source>
        <dbReference type="Proteomes" id="UP001596990"/>
    </source>
</evidence>
<organism evidence="2 3">
    <name type="scientific">Thalassobacillus hwangdonensis</name>
    <dbReference type="NCBI Taxonomy" id="546108"/>
    <lineage>
        <taxon>Bacteria</taxon>
        <taxon>Bacillati</taxon>
        <taxon>Bacillota</taxon>
        <taxon>Bacilli</taxon>
        <taxon>Bacillales</taxon>
        <taxon>Bacillaceae</taxon>
        <taxon>Thalassobacillus</taxon>
    </lineage>
</organism>
<dbReference type="InterPro" id="IPR002934">
    <property type="entry name" value="Polymerase_NTP_transf_dom"/>
</dbReference>
<dbReference type="Proteomes" id="UP001596990">
    <property type="component" value="Unassembled WGS sequence"/>
</dbReference>
<dbReference type="Gene3D" id="3.30.460.10">
    <property type="entry name" value="Beta Polymerase, domain 2"/>
    <property type="match status" value="1"/>
</dbReference>
<evidence type="ECO:0000313" key="2">
    <source>
        <dbReference type="EMBL" id="MFD1020837.1"/>
    </source>
</evidence>
<keyword evidence="3" id="KW-1185">Reference proteome</keyword>
<name>A0ABW3L4Z0_9BACI</name>
<evidence type="ECO:0000259" key="1">
    <source>
        <dbReference type="Pfam" id="PF01909"/>
    </source>
</evidence>
<gene>
    <name evidence="2" type="ORF">ACFQ2J_16740</name>
</gene>
<dbReference type="RefSeq" id="WP_386063217.1">
    <property type="nucleotide sequence ID" value="NZ_JBHTKL010000006.1"/>
</dbReference>
<feature type="domain" description="Polymerase nucleotidyl transferase" evidence="1">
    <location>
        <begin position="9"/>
        <end position="57"/>
    </location>
</feature>
<comment type="caution">
    <text evidence="2">The sequence shown here is derived from an EMBL/GenBank/DDBJ whole genome shotgun (WGS) entry which is preliminary data.</text>
</comment>
<dbReference type="Pfam" id="PF01909">
    <property type="entry name" value="NTP_transf_2"/>
    <property type="match status" value="1"/>
</dbReference>